<dbReference type="STRING" id="52441.SAMN05216302_10096"/>
<evidence type="ECO:0000313" key="1">
    <source>
        <dbReference type="EMBL" id="SFK54979.1"/>
    </source>
</evidence>
<proteinExistence type="predicted"/>
<organism evidence="1 2">
    <name type="scientific">Nitrosomonas aestuarii</name>
    <dbReference type="NCBI Taxonomy" id="52441"/>
    <lineage>
        <taxon>Bacteria</taxon>
        <taxon>Pseudomonadati</taxon>
        <taxon>Pseudomonadota</taxon>
        <taxon>Betaproteobacteria</taxon>
        <taxon>Nitrosomonadales</taxon>
        <taxon>Nitrosomonadaceae</taxon>
        <taxon>Nitrosomonas</taxon>
    </lineage>
</organism>
<dbReference type="RefSeq" id="WP_090698567.1">
    <property type="nucleotide sequence ID" value="NZ_FOSP01000009.1"/>
</dbReference>
<protein>
    <submittedName>
        <fullName evidence="1">Uncharacterized protein</fullName>
    </submittedName>
</protein>
<name>A0A1I4AGW1_9PROT</name>
<dbReference type="EMBL" id="FOSP01000009">
    <property type="protein sequence ID" value="SFK54979.1"/>
    <property type="molecule type" value="Genomic_DNA"/>
</dbReference>
<reference evidence="2" key="1">
    <citation type="submission" date="2016-10" db="EMBL/GenBank/DDBJ databases">
        <authorList>
            <person name="Varghese N."/>
            <person name="Submissions S."/>
        </authorList>
    </citation>
    <scope>NUCLEOTIDE SEQUENCE [LARGE SCALE GENOMIC DNA]</scope>
    <source>
        <strain evidence="2">Nm69</strain>
    </source>
</reference>
<evidence type="ECO:0000313" key="2">
    <source>
        <dbReference type="Proteomes" id="UP000199533"/>
    </source>
</evidence>
<accession>A0A1I4AGW1</accession>
<gene>
    <name evidence="1" type="ORF">SAMN05216302_10096</name>
</gene>
<keyword evidence="2" id="KW-1185">Reference proteome</keyword>
<dbReference type="Proteomes" id="UP000199533">
    <property type="component" value="Unassembled WGS sequence"/>
</dbReference>
<dbReference type="AlphaFoldDB" id="A0A1I4AGW1"/>
<sequence>MLTPGTDSQSFLLNPAHSLECQQKKSYIGTKREAEKNSNPDILFFIGSETHSIEYSHADKDDESGMTIDDATQTKTDDRPLPVIRLNFF</sequence>